<name>A0A447IGJ2_9HYPH</name>
<proteinExistence type="predicted"/>
<gene>
    <name evidence="3" type="ORF">DEVEQU_03752</name>
</gene>
<dbReference type="PROSITE" id="PS51502">
    <property type="entry name" value="S_R_A_B_BARREL"/>
    <property type="match status" value="1"/>
</dbReference>
<organism evidence="3 4">
    <name type="scientific">Devosia equisanguinis</name>
    <dbReference type="NCBI Taxonomy" id="2490941"/>
    <lineage>
        <taxon>Bacteria</taxon>
        <taxon>Pseudomonadati</taxon>
        <taxon>Pseudomonadota</taxon>
        <taxon>Alphaproteobacteria</taxon>
        <taxon>Hyphomicrobiales</taxon>
        <taxon>Devosiaceae</taxon>
        <taxon>Devosia</taxon>
    </lineage>
</organism>
<comment type="subunit">
    <text evidence="1">Homodimer.</text>
</comment>
<dbReference type="AlphaFoldDB" id="A0A447IGJ2"/>
<dbReference type="RefSeq" id="WP_126152103.1">
    <property type="nucleotide sequence ID" value="NZ_JBHTMH010000001.1"/>
</dbReference>
<dbReference type="SMART" id="SM00886">
    <property type="entry name" value="Dabb"/>
    <property type="match status" value="1"/>
</dbReference>
<accession>A0A447IGJ2</accession>
<dbReference type="PANTHER" id="PTHR33178">
    <property type="match status" value="1"/>
</dbReference>
<dbReference type="InterPro" id="IPR011008">
    <property type="entry name" value="Dimeric_a/b-barrel"/>
</dbReference>
<sequence length="102" mass="10971">MIRHCVFARFRADVTEEARNGIYAELESLREVVPGFLAMSAGPNISPEGLHKGFTEGFVIDFADETARDTYLVHPAHQAAGGRLVAALDGGIDGLIVFDIAV</sequence>
<evidence type="ECO:0000313" key="4">
    <source>
        <dbReference type="Proteomes" id="UP000268844"/>
    </source>
</evidence>
<dbReference type="Proteomes" id="UP000268844">
    <property type="component" value="Unassembled WGS sequence"/>
</dbReference>
<dbReference type="Gene3D" id="3.30.70.100">
    <property type="match status" value="1"/>
</dbReference>
<dbReference type="InterPro" id="IPR044662">
    <property type="entry name" value="HS1/DABB1-like"/>
</dbReference>
<evidence type="ECO:0000256" key="1">
    <source>
        <dbReference type="ARBA" id="ARBA00011738"/>
    </source>
</evidence>
<protein>
    <submittedName>
        <fullName evidence="3">Stress responsive A/B Barrel Domain protein</fullName>
    </submittedName>
</protein>
<feature type="domain" description="Stress-response A/B barrel" evidence="2">
    <location>
        <begin position="2"/>
        <end position="100"/>
    </location>
</feature>
<keyword evidence="4" id="KW-1185">Reference proteome</keyword>
<dbReference type="InterPro" id="IPR013097">
    <property type="entry name" value="Dabb"/>
</dbReference>
<reference evidence="3 4" key="1">
    <citation type="submission" date="2018-12" db="EMBL/GenBank/DDBJ databases">
        <authorList>
            <person name="Criscuolo A."/>
        </authorList>
    </citation>
    <scope>NUCLEOTIDE SEQUENCE [LARGE SCALE GENOMIC DNA]</scope>
    <source>
        <strain evidence="3">ACIP1116281</strain>
    </source>
</reference>
<dbReference type="Pfam" id="PF07876">
    <property type="entry name" value="Dabb"/>
    <property type="match status" value="1"/>
</dbReference>
<dbReference type="EMBL" id="UZWD01000054">
    <property type="protein sequence ID" value="VDS06588.1"/>
    <property type="molecule type" value="Genomic_DNA"/>
</dbReference>
<dbReference type="PANTHER" id="PTHR33178:SF10">
    <property type="entry name" value="STRESS-RESPONSE A_B BARREL DOMAIN-CONTAINING PROTEIN"/>
    <property type="match status" value="1"/>
</dbReference>
<evidence type="ECO:0000259" key="2">
    <source>
        <dbReference type="PROSITE" id="PS51502"/>
    </source>
</evidence>
<dbReference type="SUPFAM" id="SSF54909">
    <property type="entry name" value="Dimeric alpha+beta barrel"/>
    <property type="match status" value="1"/>
</dbReference>
<evidence type="ECO:0000313" key="3">
    <source>
        <dbReference type="EMBL" id="VDS06588.1"/>
    </source>
</evidence>
<dbReference type="OrthoDB" id="9816070at2"/>